<dbReference type="EMBL" id="FNFP01000003">
    <property type="protein sequence ID" value="SDK75400.1"/>
    <property type="molecule type" value="Genomic_DNA"/>
</dbReference>
<dbReference type="GO" id="GO:0016740">
    <property type="term" value="F:transferase activity"/>
    <property type="evidence" value="ECO:0007669"/>
    <property type="project" value="UniProtKB-KW"/>
</dbReference>
<dbReference type="Gene3D" id="3.30.110.40">
    <property type="entry name" value="TusA-like domain"/>
    <property type="match status" value="1"/>
</dbReference>
<evidence type="ECO:0000256" key="1">
    <source>
        <dbReference type="ARBA" id="ARBA00008984"/>
    </source>
</evidence>
<dbReference type="STRING" id="393762.SAMN05660472_01968"/>
<dbReference type="SUPFAM" id="SSF64307">
    <property type="entry name" value="SirA-like"/>
    <property type="match status" value="1"/>
</dbReference>
<keyword evidence="3" id="KW-0808">Transferase</keyword>
<feature type="domain" description="UPF0033" evidence="2">
    <location>
        <begin position="5"/>
        <end position="73"/>
    </location>
</feature>
<sequence length="75" mass="8821">MAEFRLDCLYEACPIPLLKAHKKLQQMKVGDVLILETDHNCSIKNVVDWVKKQGHHVDYIEINEGEWEIFIEKVK</sequence>
<organism evidence="3 4">
    <name type="scientific">Natronincola ferrireducens</name>
    <dbReference type="NCBI Taxonomy" id="393762"/>
    <lineage>
        <taxon>Bacteria</taxon>
        <taxon>Bacillati</taxon>
        <taxon>Bacillota</taxon>
        <taxon>Clostridia</taxon>
        <taxon>Peptostreptococcales</taxon>
        <taxon>Natronincolaceae</taxon>
        <taxon>Natronincola</taxon>
    </lineage>
</organism>
<evidence type="ECO:0000259" key="2">
    <source>
        <dbReference type="Pfam" id="PF01206"/>
    </source>
</evidence>
<dbReference type="PANTHER" id="PTHR33279">
    <property type="entry name" value="SULFUR CARRIER PROTEIN YEDF-RELATED"/>
    <property type="match status" value="1"/>
</dbReference>
<comment type="similarity">
    <text evidence="1">Belongs to the sulfur carrier protein TusA family.</text>
</comment>
<dbReference type="OrthoDB" id="9800872at2"/>
<dbReference type="Proteomes" id="UP000198718">
    <property type="component" value="Unassembled WGS sequence"/>
</dbReference>
<dbReference type="InterPro" id="IPR001455">
    <property type="entry name" value="TusA-like"/>
</dbReference>
<name>A0A1G9EGX7_9FIRM</name>
<evidence type="ECO:0000313" key="4">
    <source>
        <dbReference type="Proteomes" id="UP000198718"/>
    </source>
</evidence>
<accession>A0A1G9EGX7</accession>
<gene>
    <name evidence="3" type="ORF">SAMN05660472_01968</name>
</gene>
<evidence type="ECO:0000313" key="3">
    <source>
        <dbReference type="EMBL" id="SDK75400.1"/>
    </source>
</evidence>
<dbReference type="CDD" id="cd00291">
    <property type="entry name" value="SirA_YedF_YeeD"/>
    <property type="match status" value="1"/>
</dbReference>
<protein>
    <submittedName>
        <fullName evidence="3">TusA-related sulfurtransferase</fullName>
    </submittedName>
</protein>
<dbReference type="InterPro" id="IPR036868">
    <property type="entry name" value="TusA-like_sf"/>
</dbReference>
<dbReference type="RefSeq" id="WP_090553511.1">
    <property type="nucleotide sequence ID" value="NZ_FNFP01000003.1"/>
</dbReference>
<dbReference type="Pfam" id="PF01206">
    <property type="entry name" value="TusA"/>
    <property type="match status" value="1"/>
</dbReference>
<proteinExistence type="inferred from homology"/>
<keyword evidence="4" id="KW-1185">Reference proteome</keyword>
<dbReference type="PANTHER" id="PTHR33279:SF6">
    <property type="entry name" value="SULFUR CARRIER PROTEIN YEDF-RELATED"/>
    <property type="match status" value="1"/>
</dbReference>
<reference evidence="3 4" key="1">
    <citation type="submission" date="2016-10" db="EMBL/GenBank/DDBJ databases">
        <authorList>
            <person name="de Groot N.N."/>
        </authorList>
    </citation>
    <scope>NUCLEOTIDE SEQUENCE [LARGE SCALE GENOMIC DNA]</scope>
    <source>
        <strain evidence="3 4">DSM 18346</strain>
    </source>
</reference>
<dbReference type="AlphaFoldDB" id="A0A1G9EGX7"/>